<dbReference type="OrthoDB" id="7542440at2"/>
<evidence type="ECO:0000313" key="2">
    <source>
        <dbReference type="Proteomes" id="UP000013243"/>
    </source>
</evidence>
<dbReference type="GO" id="GO:0032259">
    <property type="term" value="P:methylation"/>
    <property type="evidence" value="ECO:0007669"/>
    <property type="project" value="UniProtKB-KW"/>
</dbReference>
<dbReference type="Proteomes" id="UP000013243">
    <property type="component" value="Chromosome"/>
</dbReference>
<keyword evidence="1" id="KW-0808">Transferase</keyword>
<sequence length="589" mass="64347">MGLMTSSQAISKHAKGGRANTAATKSIKRFTAYNVDIALSLPTTTDHVQRTIRENGVFYEQQMLAELSALLPESPCIVDVGADIGNYSLFFALIAGARTICFEADPQVFSTLEQNIALNDMATQVEPHEVSLGAEPASGTSEHVATLDTYLADQHVDLIRLAPSGTEADVLRGATAVLEHSQPMVAVQPASLEALAEIEALLRPFGYRKTRRYGDAPVFLFEKGLKASADQGSYTQQILESVKHSLPQTTGIYAGLSTTSGNEVALRASVMSLLPQVDGLFVYLAGYSEAPSFLNKFDKIKYTISEETPDFSEVGRFWGLGQVEDAVFVTCSDEIIYPTDFTARMVAELAQTKGMGMVCVEGTLLVQATGDAQSQPASSSFALERELIRRRCVHIPATTACAFHTKTVPVSFAECDPGIPADAQIATYAETHNISRYVIPRPAAWLQTLKTERRTAGKTDKGALRTIPPLSLASSEDRVPIIVLSLEKDDNIISALSALKPKVRDLALCIVCDAATDRLKTLVSQHQCKWEIHLLERKSPLSEFYQKLLEENAERTTYLEVRGRGLEPLTLDDGPKEWIDATFQKNEHS</sequence>
<dbReference type="STRING" id="1265309.K529_010715"/>
<name>A0A1B1A407_9RHOB</name>
<accession>A0A1B1A407</accession>
<proteinExistence type="predicted"/>
<dbReference type="RefSeq" id="WP_005620932.1">
    <property type="nucleotide sequence ID" value="NZ_CP015230.1"/>
</dbReference>
<dbReference type="KEGG" id="rmb:K529_010715"/>
<keyword evidence="1" id="KW-0489">Methyltransferase</keyword>
<dbReference type="AlphaFoldDB" id="A0A1B1A407"/>
<dbReference type="Gene3D" id="3.40.50.150">
    <property type="entry name" value="Vaccinia Virus protein VP39"/>
    <property type="match status" value="1"/>
</dbReference>
<organism evidence="1 2">
    <name type="scientific">Tritonibacter mobilis F1926</name>
    <dbReference type="NCBI Taxonomy" id="1265309"/>
    <lineage>
        <taxon>Bacteria</taxon>
        <taxon>Pseudomonadati</taxon>
        <taxon>Pseudomonadota</taxon>
        <taxon>Alphaproteobacteria</taxon>
        <taxon>Rhodobacterales</taxon>
        <taxon>Paracoccaceae</taxon>
        <taxon>Tritonibacter</taxon>
    </lineage>
</organism>
<dbReference type="SUPFAM" id="SSF53335">
    <property type="entry name" value="S-adenosyl-L-methionine-dependent methyltransferases"/>
    <property type="match status" value="1"/>
</dbReference>
<dbReference type="InterPro" id="IPR029063">
    <property type="entry name" value="SAM-dependent_MTases_sf"/>
</dbReference>
<evidence type="ECO:0000313" key="1">
    <source>
        <dbReference type="EMBL" id="ANP41237.1"/>
    </source>
</evidence>
<dbReference type="EMBL" id="CP015230">
    <property type="protein sequence ID" value="ANP41237.1"/>
    <property type="molecule type" value="Genomic_DNA"/>
</dbReference>
<gene>
    <name evidence="1" type="ORF">K529_010715</name>
</gene>
<reference evidence="1 2" key="1">
    <citation type="journal article" date="2016" name="ISME J.">
        <title>Global occurrence and heterogeneity of the Roseobacter-clade species Ruegeria mobilis.</title>
        <authorList>
            <person name="Sonnenschein E."/>
            <person name="Gram L."/>
        </authorList>
    </citation>
    <scope>NUCLEOTIDE SEQUENCE [LARGE SCALE GENOMIC DNA]</scope>
    <source>
        <strain evidence="1 2">F1926</strain>
    </source>
</reference>
<protein>
    <submittedName>
        <fullName evidence="1">Methyltransferase</fullName>
    </submittedName>
</protein>
<dbReference type="GO" id="GO:0008168">
    <property type="term" value="F:methyltransferase activity"/>
    <property type="evidence" value="ECO:0007669"/>
    <property type="project" value="UniProtKB-KW"/>
</dbReference>
<dbReference type="NCBIfam" id="TIGR01444">
    <property type="entry name" value="fkbM_fam"/>
    <property type="match status" value="1"/>
</dbReference>
<dbReference type="GeneID" id="28250309"/>
<dbReference type="InterPro" id="IPR006342">
    <property type="entry name" value="FkbM_mtfrase"/>
</dbReference>